<dbReference type="OrthoDB" id="8225825at2"/>
<dbReference type="EMBL" id="VXLC01000033">
    <property type="protein sequence ID" value="KAA8880553.1"/>
    <property type="molecule type" value="Genomic_DNA"/>
</dbReference>
<evidence type="ECO:0000256" key="2">
    <source>
        <dbReference type="ARBA" id="ARBA00049106"/>
    </source>
</evidence>
<evidence type="ECO:0000313" key="3">
    <source>
        <dbReference type="EMBL" id="KAA8880553.1"/>
    </source>
</evidence>
<comment type="similarity">
    <text evidence="1">Belongs to the F420H(2)-dependent quinone reductase family.</text>
</comment>
<dbReference type="GO" id="GO:0005886">
    <property type="term" value="C:plasma membrane"/>
    <property type="evidence" value="ECO:0007669"/>
    <property type="project" value="TreeGrafter"/>
</dbReference>
<dbReference type="Gene3D" id="2.30.110.10">
    <property type="entry name" value="Electron Transport, Fmn-binding Protein, Chain A"/>
    <property type="match status" value="1"/>
</dbReference>
<comment type="caution">
    <text evidence="3">The sequence shown here is derived from an EMBL/GenBank/DDBJ whole genome shotgun (WGS) entry which is preliminary data.</text>
</comment>
<evidence type="ECO:0000313" key="4">
    <source>
        <dbReference type="Proteomes" id="UP000323876"/>
    </source>
</evidence>
<accession>A0A5N0DUX0</accession>
<dbReference type="GO" id="GO:0016491">
    <property type="term" value="F:oxidoreductase activity"/>
    <property type="evidence" value="ECO:0007669"/>
    <property type="project" value="InterPro"/>
</dbReference>
<comment type="catalytic activity">
    <reaction evidence="2">
        <text>oxidized coenzyme F420-(gamma-L-Glu)(n) + a quinol + H(+) = reduced coenzyme F420-(gamma-L-Glu)(n) + a quinone</text>
        <dbReference type="Rhea" id="RHEA:39663"/>
        <dbReference type="Rhea" id="RHEA-COMP:12939"/>
        <dbReference type="Rhea" id="RHEA-COMP:14378"/>
        <dbReference type="ChEBI" id="CHEBI:15378"/>
        <dbReference type="ChEBI" id="CHEBI:24646"/>
        <dbReference type="ChEBI" id="CHEBI:132124"/>
        <dbReference type="ChEBI" id="CHEBI:133980"/>
        <dbReference type="ChEBI" id="CHEBI:139511"/>
    </reaction>
</comment>
<name>A0A5N0DUX0_9NOCA</name>
<dbReference type="Proteomes" id="UP000323876">
    <property type="component" value="Unassembled WGS sequence"/>
</dbReference>
<dbReference type="PANTHER" id="PTHR39428:SF1">
    <property type="entry name" value="F420H(2)-DEPENDENT QUINONE REDUCTASE RV1261C"/>
    <property type="match status" value="1"/>
</dbReference>
<dbReference type="PANTHER" id="PTHR39428">
    <property type="entry name" value="F420H(2)-DEPENDENT QUINONE REDUCTASE RV1261C"/>
    <property type="match status" value="1"/>
</dbReference>
<dbReference type="AlphaFoldDB" id="A0A5N0DUX0"/>
<reference evidence="3 4" key="1">
    <citation type="submission" date="2019-09" db="EMBL/GenBank/DDBJ databases">
        <authorList>
            <person name="Wang X."/>
        </authorList>
    </citation>
    <scope>NUCLEOTIDE SEQUENCE [LARGE SCALE GENOMIC DNA]</scope>
    <source>
        <strain evidence="3 4">CICC 11023</strain>
    </source>
</reference>
<dbReference type="GO" id="GO:0070967">
    <property type="term" value="F:coenzyme F420 binding"/>
    <property type="evidence" value="ECO:0007669"/>
    <property type="project" value="TreeGrafter"/>
</dbReference>
<gene>
    <name evidence="3" type="ORF">F3087_41365</name>
</gene>
<organism evidence="3 4">
    <name type="scientific">Nocardia colli</name>
    <dbReference type="NCBI Taxonomy" id="2545717"/>
    <lineage>
        <taxon>Bacteria</taxon>
        <taxon>Bacillati</taxon>
        <taxon>Actinomycetota</taxon>
        <taxon>Actinomycetes</taxon>
        <taxon>Mycobacteriales</taxon>
        <taxon>Nocardiaceae</taxon>
        <taxon>Nocardia</taxon>
    </lineage>
</organism>
<dbReference type="NCBIfam" id="TIGR00026">
    <property type="entry name" value="hi_GC_TIGR00026"/>
    <property type="match status" value="1"/>
</dbReference>
<protein>
    <submittedName>
        <fullName evidence="3">Nitroreductase family deazaflavin-dependent oxidoreductase</fullName>
    </submittedName>
</protein>
<evidence type="ECO:0000256" key="1">
    <source>
        <dbReference type="ARBA" id="ARBA00008710"/>
    </source>
</evidence>
<sequence>MASPRTPPRNRMSSRSGRMASCCVSLVDSPMIRQYCRPVPVGMRRRPHRVAAGHGTASQHGRTTMAEHHPDSSAALTLSGRFAHFGSTRLNAISRWQSRLHNAVYQRFNGTVLGKFMGRPVFQLTVPGRKTGEPRPVILMLVRDGDDLLVTGSYGGNPKAPAWWGNLVAAGGGQVRVGRETWDVTARVITDPAEYAGYWRKLVAQYPDFETYQALTSRKLPVAVLTRAG</sequence>
<dbReference type="Pfam" id="PF04075">
    <property type="entry name" value="F420H2_quin_red"/>
    <property type="match status" value="1"/>
</dbReference>
<keyword evidence="4" id="KW-1185">Reference proteome</keyword>
<proteinExistence type="inferred from homology"/>
<dbReference type="InterPro" id="IPR004378">
    <property type="entry name" value="F420H2_quin_Rdtase"/>
</dbReference>
<dbReference type="InterPro" id="IPR012349">
    <property type="entry name" value="Split_barrel_FMN-bd"/>
</dbReference>